<organism evidence="1 2">
    <name type="scientific">Williamsia marianensis</name>
    <dbReference type="NCBI Taxonomy" id="85044"/>
    <lineage>
        <taxon>Bacteria</taxon>
        <taxon>Bacillati</taxon>
        <taxon>Actinomycetota</taxon>
        <taxon>Actinomycetes</taxon>
        <taxon>Mycobacteriales</taxon>
        <taxon>Nocardiaceae</taxon>
        <taxon>Williamsia</taxon>
    </lineage>
</organism>
<accession>A0A495ITC1</accession>
<protein>
    <submittedName>
        <fullName evidence="1">Uncharacterized protein</fullName>
    </submittedName>
</protein>
<gene>
    <name evidence="1" type="ORF">DFJ75_4932</name>
</gene>
<dbReference type="EMBL" id="RBKV01000002">
    <property type="protein sequence ID" value="RKR79793.1"/>
    <property type="molecule type" value="Genomic_DNA"/>
</dbReference>
<comment type="caution">
    <text evidence="1">The sequence shown here is derived from an EMBL/GenBank/DDBJ whole genome shotgun (WGS) entry which is preliminary data.</text>
</comment>
<dbReference type="Proteomes" id="UP000274762">
    <property type="component" value="Unassembled WGS sequence"/>
</dbReference>
<name>A0A495ITC1_WILMA</name>
<dbReference type="AlphaFoldDB" id="A0A495ITC1"/>
<reference evidence="1 2" key="1">
    <citation type="submission" date="2018-10" db="EMBL/GenBank/DDBJ databases">
        <title>Sequencing the genomes of 1000 actinobacteria strains.</title>
        <authorList>
            <person name="Klenk H.-P."/>
        </authorList>
    </citation>
    <scope>NUCLEOTIDE SEQUENCE [LARGE SCALE GENOMIC DNA]</scope>
    <source>
        <strain evidence="1 2">DSM 44343</strain>
    </source>
</reference>
<sequence>MGQDHGALSMCAYSPNAFDTADTATSEAPSHVISPGRQKNMLIERYTISYTAANRTLTANLLCTKR</sequence>
<evidence type="ECO:0000313" key="1">
    <source>
        <dbReference type="EMBL" id="RKR79793.1"/>
    </source>
</evidence>
<proteinExistence type="predicted"/>
<evidence type="ECO:0000313" key="2">
    <source>
        <dbReference type="Proteomes" id="UP000274762"/>
    </source>
</evidence>